<dbReference type="SUPFAM" id="SSF50630">
    <property type="entry name" value="Acid proteases"/>
    <property type="match status" value="1"/>
</dbReference>
<keyword evidence="2" id="KW-1185">Reference proteome</keyword>
<evidence type="ECO:0008006" key="3">
    <source>
        <dbReference type="Google" id="ProtNLM"/>
    </source>
</evidence>
<gene>
    <name evidence="1" type="ORF">Y1Q_0013733</name>
</gene>
<dbReference type="STRING" id="8496.A0A151NVT9"/>
<reference evidence="1 2" key="1">
    <citation type="journal article" date="2012" name="Genome Biol.">
        <title>Sequencing three crocodilian genomes to illuminate the evolution of archosaurs and amniotes.</title>
        <authorList>
            <person name="St John J.A."/>
            <person name="Braun E.L."/>
            <person name="Isberg S.R."/>
            <person name="Miles L.G."/>
            <person name="Chong A.Y."/>
            <person name="Gongora J."/>
            <person name="Dalzell P."/>
            <person name="Moran C."/>
            <person name="Bed'hom B."/>
            <person name="Abzhanov A."/>
            <person name="Burgess S.C."/>
            <person name="Cooksey A.M."/>
            <person name="Castoe T.A."/>
            <person name="Crawford N.G."/>
            <person name="Densmore L.D."/>
            <person name="Drew J.C."/>
            <person name="Edwards S.V."/>
            <person name="Faircloth B.C."/>
            <person name="Fujita M.K."/>
            <person name="Greenwold M.J."/>
            <person name="Hoffmann F.G."/>
            <person name="Howard J.M."/>
            <person name="Iguchi T."/>
            <person name="Janes D.E."/>
            <person name="Khan S.Y."/>
            <person name="Kohno S."/>
            <person name="de Koning A.J."/>
            <person name="Lance S.L."/>
            <person name="McCarthy F.M."/>
            <person name="McCormack J.E."/>
            <person name="Merchant M.E."/>
            <person name="Peterson D.G."/>
            <person name="Pollock D.D."/>
            <person name="Pourmand N."/>
            <person name="Raney B.J."/>
            <person name="Roessler K.A."/>
            <person name="Sanford J.R."/>
            <person name="Sawyer R.H."/>
            <person name="Schmidt C.J."/>
            <person name="Triplett E.W."/>
            <person name="Tuberville T.D."/>
            <person name="Venegas-Anaya M."/>
            <person name="Howard J.T."/>
            <person name="Jarvis E.D."/>
            <person name="Guillette L.J.Jr."/>
            <person name="Glenn T.C."/>
            <person name="Green R.E."/>
            <person name="Ray D.A."/>
        </authorList>
    </citation>
    <scope>NUCLEOTIDE SEQUENCE [LARGE SCALE GENOMIC DNA]</scope>
    <source>
        <strain evidence="1">KSC_2009_1</strain>
    </source>
</reference>
<name>A0A151NVT9_ALLMI</name>
<dbReference type="InterPro" id="IPR021109">
    <property type="entry name" value="Peptidase_aspartic_dom_sf"/>
</dbReference>
<sequence>MDCSFGRHKGPGRQNKSIVEVKVGDTIIPMVVDTGCSQSMIWADLMPTQLGSPKTPVSMVCIHGDSYTYECRRLWLSLMGRTEEIAVRLAETLPCPMLLEVNWPHLKEVVAWVLRKSGGEWQNDPEAACFGAPGDEDGGDLDMEQIIRGSYFQEEQKQEPLFRNIWQTQLSKQEGEVVDPKKM</sequence>
<evidence type="ECO:0000313" key="2">
    <source>
        <dbReference type="Proteomes" id="UP000050525"/>
    </source>
</evidence>
<dbReference type="Proteomes" id="UP000050525">
    <property type="component" value="Unassembled WGS sequence"/>
</dbReference>
<proteinExistence type="predicted"/>
<accession>A0A151NVT9</accession>
<comment type="caution">
    <text evidence="1">The sequence shown here is derived from an EMBL/GenBank/DDBJ whole genome shotgun (WGS) entry which is preliminary data.</text>
</comment>
<dbReference type="AlphaFoldDB" id="A0A151NVT9"/>
<evidence type="ECO:0000313" key="1">
    <source>
        <dbReference type="EMBL" id="KYO40987.1"/>
    </source>
</evidence>
<dbReference type="EMBL" id="AKHW03001786">
    <property type="protein sequence ID" value="KYO40987.1"/>
    <property type="molecule type" value="Genomic_DNA"/>
</dbReference>
<organism evidence="1 2">
    <name type="scientific">Alligator mississippiensis</name>
    <name type="common">American alligator</name>
    <dbReference type="NCBI Taxonomy" id="8496"/>
    <lineage>
        <taxon>Eukaryota</taxon>
        <taxon>Metazoa</taxon>
        <taxon>Chordata</taxon>
        <taxon>Craniata</taxon>
        <taxon>Vertebrata</taxon>
        <taxon>Euteleostomi</taxon>
        <taxon>Archelosauria</taxon>
        <taxon>Archosauria</taxon>
        <taxon>Crocodylia</taxon>
        <taxon>Alligatoridae</taxon>
        <taxon>Alligatorinae</taxon>
        <taxon>Alligator</taxon>
    </lineage>
</organism>
<protein>
    <recommendedName>
        <fullName evidence="3">Peptidase A2 domain-containing protein</fullName>
    </recommendedName>
</protein>